<sequence length="44" mass="5038">MTSQCVVQLAKLLERNTEVVMRFGVVGLEGQRLLVARYGLLWFL</sequence>
<dbReference type="EMBL" id="UINC01209594">
    <property type="protein sequence ID" value="SVE32678.1"/>
    <property type="molecule type" value="Genomic_DNA"/>
</dbReference>
<reference evidence="1" key="1">
    <citation type="submission" date="2018-05" db="EMBL/GenBank/DDBJ databases">
        <authorList>
            <person name="Lanie J.A."/>
            <person name="Ng W.-L."/>
            <person name="Kazmierczak K.M."/>
            <person name="Andrzejewski T.M."/>
            <person name="Davidsen T.M."/>
            <person name="Wayne K.J."/>
            <person name="Tettelin H."/>
            <person name="Glass J.I."/>
            <person name="Rusch D."/>
            <person name="Podicherti R."/>
            <person name="Tsui H.-C.T."/>
            <person name="Winkler M.E."/>
        </authorList>
    </citation>
    <scope>NUCLEOTIDE SEQUENCE</scope>
</reference>
<gene>
    <name evidence="1" type="ORF">METZ01_LOCUS485532</name>
</gene>
<evidence type="ECO:0000313" key="1">
    <source>
        <dbReference type="EMBL" id="SVE32678.1"/>
    </source>
</evidence>
<proteinExistence type="predicted"/>
<feature type="non-terminal residue" evidence="1">
    <location>
        <position position="44"/>
    </location>
</feature>
<organism evidence="1">
    <name type="scientific">marine metagenome</name>
    <dbReference type="NCBI Taxonomy" id="408172"/>
    <lineage>
        <taxon>unclassified sequences</taxon>
        <taxon>metagenomes</taxon>
        <taxon>ecological metagenomes</taxon>
    </lineage>
</organism>
<accession>A0A383CM22</accession>
<name>A0A383CM22_9ZZZZ</name>
<protein>
    <submittedName>
        <fullName evidence="1">Uncharacterized protein</fullName>
    </submittedName>
</protein>
<dbReference type="AlphaFoldDB" id="A0A383CM22"/>